<dbReference type="PANTHER" id="PTHR30146:SF148">
    <property type="entry name" value="HTH-TYPE TRANSCRIPTIONAL REPRESSOR PURR-RELATED"/>
    <property type="match status" value="1"/>
</dbReference>
<dbReference type="InterPro" id="IPR010982">
    <property type="entry name" value="Lambda_DNA-bd_dom_sf"/>
</dbReference>
<dbReference type="Proteomes" id="UP000824072">
    <property type="component" value="Unassembled WGS sequence"/>
</dbReference>
<dbReference type="InterPro" id="IPR001761">
    <property type="entry name" value="Peripla_BP/Lac1_sug-bd_dom"/>
</dbReference>
<dbReference type="PROSITE" id="PS00356">
    <property type="entry name" value="HTH_LACI_1"/>
    <property type="match status" value="1"/>
</dbReference>
<reference evidence="6" key="1">
    <citation type="submission" date="2020-10" db="EMBL/GenBank/DDBJ databases">
        <authorList>
            <person name="Gilroy R."/>
        </authorList>
    </citation>
    <scope>NUCLEOTIDE SEQUENCE</scope>
    <source>
        <strain evidence="6">ChiHcec3-11533</strain>
    </source>
</reference>
<dbReference type="SUPFAM" id="SSF53822">
    <property type="entry name" value="Periplasmic binding protein-like I"/>
    <property type="match status" value="1"/>
</dbReference>
<dbReference type="PROSITE" id="PS50932">
    <property type="entry name" value="HTH_LACI_2"/>
    <property type="match status" value="1"/>
</dbReference>
<dbReference type="SMART" id="SM00354">
    <property type="entry name" value="HTH_LACI"/>
    <property type="match status" value="1"/>
</dbReference>
<dbReference type="InterPro" id="IPR028082">
    <property type="entry name" value="Peripla_BP_I"/>
</dbReference>
<protein>
    <submittedName>
        <fullName evidence="6">LacI family DNA-binding transcriptional regulator</fullName>
    </submittedName>
</protein>
<gene>
    <name evidence="6" type="ORF">IAB02_03935</name>
</gene>
<dbReference type="PRINTS" id="PR00036">
    <property type="entry name" value="HTHLACI"/>
</dbReference>
<keyword evidence="3 6" id="KW-0238">DNA-binding</keyword>
<keyword evidence="4" id="KW-0804">Transcription</keyword>
<evidence type="ECO:0000313" key="6">
    <source>
        <dbReference type="EMBL" id="HIU33691.1"/>
    </source>
</evidence>
<dbReference type="Gene3D" id="1.10.260.40">
    <property type="entry name" value="lambda repressor-like DNA-binding domains"/>
    <property type="match status" value="1"/>
</dbReference>
<evidence type="ECO:0000256" key="1">
    <source>
        <dbReference type="ARBA" id="ARBA00022491"/>
    </source>
</evidence>
<evidence type="ECO:0000256" key="4">
    <source>
        <dbReference type="ARBA" id="ARBA00023163"/>
    </source>
</evidence>
<dbReference type="InterPro" id="IPR000843">
    <property type="entry name" value="HTH_LacI"/>
</dbReference>
<reference evidence="6" key="2">
    <citation type="journal article" date="2021" name="PeerJ">
        <title>Extensive microbial diversity within the chicken gut microbiome revealed by metagenomics and culture.</title>
        <authorList>
            <person name="Gilroy R."/>
            <person name="Ravi A."/>
            <person name="Getino M."/>
            <person name="Pursley I."/>
            <person name="Horton D.L."/>
            <person name="Alikhan N.F."/>
            <person name="Baker D."/>
            <person name="Gharbi K."/>
            <person name="Hall N."/>
            <person name="Watson M."/>
            <person name="Adriaenssens E.M."/>
            <person name="Foster-Nyarko E."/>
            <person name="Jarju S."/>
            <person name="Secka A."/>
            <person name="Antonio M."/>
            <person name="Oren A."/>
            <person name="Chaudhuri R.R."/>
            <person name="La Ragione R."/>
            <person name="Hildebrand F."/>
            <person name="Pallen M.J."/>
        </authorList>
    </citation>
    <scope>NUCLEOTIDE SEQUENCE</scope>
    <source>
        <strain evidence="6">ChiHcec3-11533</strain>
    </source>
</reference>
<dbReference type="SUPFAM" id="SSF47413">
    <property type="entry name" value="lambda repressor-like DNA-binding domains"/>
    <property type="match status" value="1"/>
</dbReference>
<organism evidence="6 7">
    <name type="scientific">Candidatus Pullichristensenella excrementigallinarum</name>
    <dbReference type="NCBI Taxonomy" id="2840907"/>
    <lineage>
        <taxon>Bacteria</taxon>
        <taxon>Bacillati</taxon>
        <taxon>Bacillota</taxon>
        <taxon>Clostridia</taxon>
        <taxon>Candidatus Pullichristensenella</taxon>
    </lineage>
</organism>
<dbReference type="AlphaFoldDB" id="A0A9D1IBN2"/>
<keyword evidence="1" id="KW-0678">Repressor</keyword>
<feature type="domain" description="HTH lacI-type" evidence="5">
    <location>
        <begin position="4"/>
        <end position="58"/>
    </location>
</feature>
<keyword evidence="2" id="KW-0805">Transcription regulation</keyword>
<dbReference type="Pfam" id="PF00532">
    <property type="entry name" value="Peripla_BP_1"/>
    <property type="match status" value="1"/>
</dbReference>
<evidence type="ECO:0000313" key="7">
    <source>
        <dbReference type="Proteomes" id="UP000824072"/>
    </source>
</evidence>
<evidence type="ECO:0000256" key="2">
    <source>
        <dbReference type="ARBA" id="ARBA00023015"/>
    </source>
</evidence>
<sequence>MARITIKDIAQKAKVSIATVSRVINGNPTVAPEIYERVMAVVEETGYYPNQLARSLKISNSKTIGLLAPDITNEYIAQMVSVIGGVIRPKGYSLILCSAINDRDSEMNYLQLLLEKQVDGIIINTMGFNNAYIAEISHSIPIVALHRKIDHPDFRGDWIDTDIFACAYELTKLLLQKGHRKIASLNGPMRLSTGKMRYDGFLKAMREYGLHVSQEDPYYYEGDFSFQSGYDGAEYFMRLQDPPTAIVNMHGEATLGMLRYFRNHNVDVPGDISLVSVSGIPKSDILYVRPYHYRMQPDTVAYRAATLLLERIESNNTLQNRECCFSMPIVPGNSVRDLS</sequence>
<dbReference type="Gene3D" id="3.40.50.2300">
    <property type="match status" value="2"/>
</dbReference>
<dbReference type="GO" id="GO:0003700">
    <property type="term" value="F:DNA-binding transcription factor activity"/>
    <property type="evidence" value="ECO:0007669"/>
    <property type="project" value="TreeGrafter"/>
</dbReference>
<evidence type="ECO:0000259" key="5">
    <source>
        <dbReference type="PROSITE" id="PS50932"/>
    </source>
</evidence>
<comment type="caution">
    <text evidence="6">The sequence shown here is derived from an EMBL/GenBank/DDBJ whole genome shotgun (WGS) entry which is preliminary data.</text>
</comment>
<proteinExistence type="predicted"/>
<dbReference type="CDD" id="cd01392">
    <property type="entry name" value="HTH_LacI"/>
    <property type="match status" value="1"/>
</dbReference>
<evidence type="ECO:0000256" key="3">
    <source>
        <dbReference type="ARBA" id="ARBA00023125"/>
    </source>
</evidence>
<dbReference type="Pfam" id="PF00356">
    <property type="entry name" value="LacI"/>
    <property type="match status" value="1"/>
</dbReference>
<dbReference type="CDD" id="cd06267">
    <property type="entry name" value="PBP1_LacI_sugar_binding-like"/>
    <property type="match status" value="1"/>
</dbReference>
<name>A0A9D1IBN2_9FIRM</name>
<dbReference type="PANTHER" id="PTHR30146">
    <property type="entry name" value="LACI-RELATED TRANSCRIPTIONAL REPRESSOR"/>
    <property type="match status" value="1"/>
</dbReference>
<dbReference type="EMBL" id="DVMU01000088">
    <property type="protein sequence ID" value="HIU33691.1"/>
    <property type="molecule type" value="Genomic_DNA"/>
</dbReference>
<accession>A0A9D1IBN2</accession>
<dbReference type="GO" id="GO:0000976">
    <property type="term" value="F:transcription cis-regulatory region binding"/>
    <property type="evidence" value="ECO:0007669"/>
    <property type="project" value="TreeGrafter"/>
</dbReference>